<reference evidence="6" key="1">
    <citation type="submission" date="2022-03" db="EMBL/GenBank/DDBJ databases">
        <title>Genomic Encyclopedia of Type Strains, Phase III (KMG-III): the genomes of soil and plant-associated and newly described type strains.</title>
        <authorList>
            <person name="Whitman W."/>
        </authorList>
    </citation>
    <scope>NUCLEOTIDE SEQUENCE</scope>
    <source>
        <strain evidence="6">ANL 6-2</strain>
    </source>
</reference>
<dbReference type="Proteomes" id="UP001205843">
    <property type="component" value="Unassembled WGS sequence"/>
</dbReference>
<evidence type="ECO:0000256" key="2">
    <source>
        <dbReference type="ARBA" id="ARBA00022448"/>
    </source>
</evidence>
<evidence type="ECO:0000256" key="1">
    <source>
        <dbReference type="ARBA" id="ARBA00005417"/>
    </source>
</evidence>
<dbReference type="InterPro" id="IPR003593">
    <property type="entry name" value="AAA+_ATPase"/>
</dbReference>
<keyword evidence="3" id="KW-0547">Nucleotide-binding</keyword>
<keyword evidence="4 6" id="KW-0067">ATP-binding</keyword>
<dbReference type="AlphaFoldDB" id="A0AAE3G0I2"/>
<evidence type="ECO:0000256" key="4">
    <source>
        <dbReference type="ARBA" id="ARBA00022840"/>
    </source>
</evidence>
<dbReference type="InterPro" id="IPR003439">
    <property type="entry name" value="ABC_transporter-like_ATP-bd"/>
</dbReference>
<dbReference type="EMBL" id="JALJXV010000001">
    <property type="protein sequence ID" value="MCP1673155.1"/>
    <property type="molecule type" value="Genomic_DNA"/>
</dbReference>
<name>A0AAE3G0I2_9GAMM</name>
<dbReference type="SMART" id="SM00382">
    <property type="entry name" value="AAA"/>
    <property type="match status" value="1"/>
</dbReference>
<dbReference type="SUPFAM" id="SSF52540">
    <property type="entry name" value="P-loop containing nucleoside triphosphate hydrolases"/>
    <property type="match status" value="1"/>
</dbReference>
<accession>A0AAE3G0I2</accession>
<dbReference type="RefSeq" id="WP_253473023.1">
    <property type="nucleotide sequence ID" value="NZ_JALJXV010000001.1"/>
</dbReference>
<sequence>MPEDRLLEARHLARHYGGREAVSDVNLHVNRGEVLGLLGLNGAGKTTTLRMLCGTLAPSAGEIRLCGIDLLESPIMAKRQLGYLPEIPPLYPDTRVREYLHYAATLRRVPRRDRRVAVDAALEATGLADVAHRLIRNLSKGYQQRVGIAQAVVHSPALVVLDEPTAGLDPQQVQDIRKLIQRLQRDRAVIFSSHILGEVQALCDRVVILHQGRQVYAGAPQGGESRVTRSFSLRFRSSPPLEVMAVVPGVEVTERLSNGYRIEIGLDSALDALVALSVEEGWGLVELTEVRPTLEQVFLEVTTGRVEAA</sequence>
<dbReference type="CDD" id="cd03230">
    <property type="entry name" value="ABC_DR_subfamily_A"/>
    <property type="match status" value="1"/>
</dbReference>
<evidence type="ECO:0000313" key="7">
    <source>
        <dbReference type="Proteomes" id="UP001205843"/>
    </source>
</evidence>
<organism evidence="6 7">
    <name type="scientific">Natronocella acetinitrilica</name>
    <dbReference type="NCBI Taxonomy" id="414046"/>
    <lineage>
        <taxon>Bacteria</taxon>
        <taxon>Pseudomonadati</taxon>
        <taxon>Pseudomonadota</taxon>
        <taxon>Gammaproteobacteria</taxon>
        <taxon>Chromatiales</taxon>
        <taxon>Ectothiorhodospiraceae</taxon>
        <taxon>Natronocella</taxon>
    </lineage>
</organism>
<feature type="domain" description="ABC transporter" evidence="5">
    <location>
        <begin position="7"/>
        <end position="236"/>
    </location>
</feature>
<keyword evidence="7" id="KW-1185">Reference proteome</keyword>
<dbReference type="Pfam" id="PF00005">
    <property type="entry name" value="ABC_tran"/>
    <property type="match status" value="1"/>
</dbReference>
<comment type="similarity">
    <text evidence="1">Belongs to the ABC transporter superfamily.</text>
</comment>
<gene>
    <name evidence="6" type="ORF">J2T57_000247</name>
</gene>
<comment type="caution">
    <text evidence="6">The sequence shown here is derived from an EMBL/GenBank/DDBJ whole genome shotgun (WGS) entry which is preliminary data.</text>
</comment>
<keyword evidence="2" id="KW-0813">Transport</keyword>
<dbReference type="Gene3D" id="3.40.50.300">
    <property type="entry name" value="P-loop containing nucleotide triphosphate hydrolases"/>
    <property type="match status" value="1"/>
</dbReference>
<dbReference type="GO" id="GO:0016887">
    <property type="term" value="F:ATP hydrolysis activity"/>
    <property type="evidence" value="ECO:0007669"/>
    <property type="project" value="InterPro"/>
</dbReference>
<evidence type="ECO:0000256" key="3">
    <source>
        <dbReference type="ARBA" id="ARBA00022741"/>
    </source>
</evidence>
<evidence type="ECO:0000259" key="5">
    <source>
        <dbReference type="PROSITE" id="PS50893"/>
    </source>
</evidence>
<dbReference type="GO" id="GO:0005524">
    <property type="term" value="F:ATP binding"/>
    <property type="evidence" value="ECO:0007669"/>
    <property type="project" value="UniProtKB-KW"/>
</dbReference>
<dbReference type="PANTHER" id="PTHR43335:SF4">
    <property type="entry name" value="ABC TRANSPORTER, ATP-BINDING PROTEIN"/>
    <property type="match status" value="1"/>
</dbReference>
<dbReference type="PROSITE" id="PS50893">
    <property type="entry name" value="ABC_TRANSPORTER_2"/>
    <property type="match status" value="1"/>
</dbReference>
<proteinExistence type="inferred from homology"/>
<evidence type="ECO:0000313" key="6">
    <source>
        <dbReference type="EMBL" id="MCP1673155.1"/>
    </source>
</evidence>
<protein>
    <submittedName>
        <fullName evidence="6">ABC-2 type transport system ATP-binding protein</fullName>
    </submittedName>
</protein>
<dbReference type="InterPro" id="IPR027417">
    <property type="entry name" value="P-loop_NTPase"/>
</dbReference>
<dbReference type="PANTHER" id="PTHR43335">
    <property type="entry name" value="ABC TRANSPORTER, ATP-BINDING PROTEIN"/>
    <property type="match status" value="1"/>
</dbReference>